<evidence type="ECO:0000313" key="2">
    <source>
        <dbReference type="Proteomes" id="UP000306113"/>
    </source>
</evidence>
<dbReference type="PANTHER" id="PTHR43881">
    <property type="entry name" value="GAMMA-GLUTAMYLTRANSPEPTIDASE (AFU_ORTHOLOGUE AFUA_4G13580)"/>
    <property type="match status" value="1"/>
</dbReference>
<dbReference type="InterPro" id="IPR029055">
    <property type="entry name" value="Ntn_hydrolases_N"/>
</dbReference>
<evidence type="ECO:0000313" key="1">
    <source>
        <dbReference type="EMBL" id="THD76593.1"/>
    </source>
</evidence>
<dbReference type="GO" id="GO:0016740">
    <property type="term" value="F:transferase activity"/>
    <property type="evidence" value="ECO:0007669"/>
    <property type="project" value="UniProtKB-KW"/>
</dbReference>
<dbReference type="InterPro" id="IPR043138">
    <property type="entry name" value="GGT_lsub"/>
</dbReference>
<dbReference type="Gene3D" id="1.10.246.130">
    <property type="match status" value="1"/>
</dbReference>
<dbReference type="EMBL" id="SSMD01000001">
    <property type="protein sequence ID" value="THD76593.1"/>
    <property type="molecule type" value="Genomic_DNA"/>
</dbReference>
<keyword evidence="2" id="KW-1185">Reference proteome</keyword>
<name>A0A4S3MCR6_9RHOB</name>
<organism evidence="1 2">
    <name type="scientific">Thalassobius vesicularis</name>
    <dbReference type="NCBI Taxonomy" id="1294297"/>
    <lineage>
        <taxon>Bacteria</taxon>
        <taxon>Pseudomonadati</taxon>
        <taxon>Pseudomonadota</taxon>
        <taxon>Alphaproteobacteria</taxon>
        <taxon>Rhodobacterales</taxon>
        <taxon>Roseobacteraceae</taxon>
        <taxon>Thalassovita</taxon>
    </lineage>
</organism>
<dbReference type="InterPro" id="IPR052896">
    <property type="entry name" value="GGT-like_enzyme"/>
</dbReference>
<dbReference type="RefSeq" id="WP_136337536.1">
    <property type="nucleotide sequence ID" value="NZ_SSMD01000001.1"/>
</dbReference>
<dbReference type="PANTHER" id="PTHR43881:SF1">
    <property type="entry name" value="GAMMA-GLUTAMYLTRANSPEPTIDASE (AFU_ORTHOLOGUE AFUA_4G13580)"/>
    <property type="match status" value="1"/>
</dbReference>
<accession>A0A4S3MCR6</accession>
<dbReference type="SUPFAM" id="SSF56235">
    <property type="entry name" value="N-terminal nucleophile aminohydrolases (Ntn hydrolases)"/>
    <property type="match status" value="1"/>
</dbReference>
<proteinExistence type="predicted"/>
<dbReference type="AlphaFoldDB" id="A0A4S3MCR6"/>
<gene>
    <name evidence="1" type="ORF">E7681_01760</name>
</gene>
<reference evidence="1 2" key="1">
    <citation type="submission" date="2019-04" db="EMBL/GenBank/DDBJ databases">
        <title>Draft genome sequence of Youngimonas vesicularis.</title>
        <authorList>
            <person name="Hameed A."/>
        </authorList>
    </citation>
    <scope>NUCLEOTIDE SEQUENCE [LARGE SCALE GENOMIC DNA]</scope>
    <source>
        <strain evidence="1 2">CC-AMW-E</strain>
    </source>
</reference>
<dbReference type="Pfam" id="PF01019">
    <property type="entry name" value="G_glu_transpept"/>
    <property type="match status" value="1"/>
</dbReference>
<protein>
    <submittedName>
        <fullName evidence="1">Gamma-glutamyltransferase family protein</fullName>
    </submittedName>
</protein>
<comment type="caution">
    <text evidence="1">The sequence shown here is derived from an EMBL/GenBank/DDBJ whole genome shotgun (WGS) entry which is preliminary data.</text>
</comment>
<dbReference type="OrthoDB" id="9781342at2"/>
<dbReference type="Gene3D" id="3.60.20.40">
    <property type="match status" value="1"/>
</dbReference>
<keyword evidence="1" id="KW-0808">Transferase</keyword>
<dbReference type="PRINTS" id="PR01210">
    <property type="entry name" value="GGTRANSPTASE"/>
</dbReference>
<dbReference type="Proteomes" id="UP000306113">
    <property type="component" value="Unassembled WGS sequence"/>
</dbReference>
<sequence length="525" mass="55614">MRDFHKPGRSAVYASNGMCATSHPLAAKVAVDILSRGGNAMDAAIAGAVLLGICEPQMTGIGGDCFVLYNLPGSDQIHALNGSGRAPAAAKAADLRARGLSAVPLNGPEAVTIPGAVDAFCHLSETVGRLGLDALLAPAIHYAEEGVPVAPRVAFDWPIAGKSLNADGRRHYMIDGQPARVGQIFRAPGQAEVLRRIARDGRKAFYEGEVAQDMVGALTALGGVHTEQDFAATRCTPTDPVGGQYKHMDLLEHPPNGQGATAILMLNILKHFDISGMAPFGSQRAHIETEVAKLAYDARNRFIADADHTSRLQHMLAPETAAKLAALIDPKRAMPSAAPLTESVHKDTIYITVVDKDRMAVSLIYSIFHGFGSGIASPKFGILLQNRGAGFSLTEGHANEMLGGKRPMHTIIPGMLKQDGRVVMPFGVMGGAYQPNGHARFVSNLVDFGMEPQDAIDAPRAFCDAGEMRVERGYADSVRQELADMGHNVVTPEQPIGGAQAILIREDGVLEGASDPRKDGCALGY</sequence>
<dbReference type="InterPro" id="IPR043137">
    <property type="entry name" value="GGT_ssub_C"/>
</dbReference>